<proteinExistence type="predicted"/>
<name>A0A5B8LTU4_9HYPH</name>
<keyword evidence="5" id="KW-1185">Reference proteome</keyword>
<protein>
    <submittedName>
        <fullName evidence="4">Glycosyltransferase family 4 protein</fullName>
    </submittedName>
</protein>
<dbReference type="AlphaFoldDB" id="A0A5B8LTU4"/>
<evidence type="ECO:0000313" key="5">
    <source>
        <dbReference type="Proteomes" id="UP000315364"/>
    </source>
</evidence>
<dbReference type="SUPFAM" id="SSF53756">
    <property type="entry name" value="UDP-Glycosyltransferase/glycogen phosphorylase"/>
    <property type="match status" value="1"/>
</dbReference>
<dbReference type="InterPro" id="IPR028098">
    <property type="entry name" value="Glyco_trans_4-like_N"/>
</dbReference>
<dbReference type="PANTHER" id="PTHR12526">
    <property type="entry name" value="GLYCOSYLTRANSFERASE"/>
    <property type="match status" value="1"/>
</dbReference>
<dbReference type="GO" id="GO:0016757">
    <property type="term" value="F:glycosyltransferase activity"/>
    <property type="evidence" value="ECO:0007669"/>
    <property type="project" value="UniProtKB-KW"/>
</dbReference>
<evidence type="ECO:0000256" key="1">
    <source>
        <dbReference type="ARBA" id="ARBA00022676"/>
    </source>
</evidence>
<dbReference type="Proteomes" id="UP000315364">
    <property type="component" value="Chromosome"/>
</dbReference>
<dbReference type="KEGG" id="dea:FPZ08_08060"/>
<feature type="domain" description="Glycosyltransferase subfamily 4-like N-terminal" evidence="3">
    <location>
        <begin position="20"/>
        <end position="195"/>
    </location>
</feature>
<organism evidence="4 5">
    <name type="scientific">Devosia ginsengisoli</name>
    <dbReference type="NCBI Taxonomy" id="400770"/>
    <lineage>
        <taxon>Bacteria</taxon>
        <taxon>Pseudomonadati</taxon>
        <taxon>Pseudomonadota</taxon>
        <taxon>Alphaproteobacteria</taxon>
        <taxon>Hyphomicrobiales</taxon>
        <taxon>Devosiaceae</taxon>
        <taxon>Devosia</taxon>
    </lineage>
</organism>
<dbReference type="Pfam" id="PF13579">
    <property type="entry name" value="Glyco_trans_4_4"/>
    <property type="match status" value="1"/>
</dbReference>
<dbReference type="Gene3D" id="3.40.50.2000">
    <property type="entry name" value="Glycogen Phosphorylase B"/>
    <property type="match status" value="2"/>
</dbReference>
<dbReference type="RefSeq" id="WP_146289496.1">
    <property type="nucleotide sequence ID" value="NZ_CP042304.1"/>
</dbReference>
<keyword evidence="2 4" id="KW-0808">Transferase</keyword>
<dbReference type="PANTHER" id="PTHR12526:SF510">
    <property type="entry name" value="D-INOSITOL 3-PHOSPHATE GLYCOSYLTRANSFERASE"/>
    <property type="match status" value="1"/>
</dbReference>
<dbReference type="EMBL" id="CP042304">
    <property type="protein sequence ID" value="QDZ10710.1"/>
    <property type="molecule type" value="Genomic_DNA"/>
</dbReference>
<evidence type="ECO:0000259" key="3">
    <source>
        <dbReference type="Pfam" id="PF13579"/>
    </source>
</evidence>
<dbReference type="OrthoDB" id="3180470at2"/>
<dbReference type="CDD" id="cd03794">
    <property type="entry name" value="GT4_WbuB-like"/>
    <property type="match status" value="1"/>
</dbReference>
<sequence>MAASRRILVHDYSGHPFQVQLSRALARRGHEVLHVFSTSFQTPKGNLTRQPGDAAGFAVKGLSLGREFRKDTFVQRRQQEIEFGRLVAREIRAFRPDTVISSNAPLDTQKQIFRATRAGKARFIFWLQDIYSEAIGKIVPRKLPLLGHAIAALYRNLEFSILRQSDHVVSISDDFIPILTARGVDAGRIAVIENWAPLDEIVPVARDNAWSTDHLGAGLRAVYSGTLGYKHNPDLLLEAARAFPGKLYVFSEGRVADALRQRACDEGVHQLEVRPWLPFSDLPAMLSGADIFIAMIEADAGIYSVPSKILTYLCIGRPILAAIPEGNLARKTLARAGAGIVVPPADPAAFIAALHQLATEPAARDAMARGGRRYAEQAFDIEQIADRFQALVTAPLSHQDIKGV</sequence>
<evidence type="ECO:0000256" key="2">
    <source>
        <dbReference type="ARBA" id="ARBA00022679"/>
    </source>
</evidence>
<gene>
    <name evidence="4" type="ORF">FPZ08_08060</name>
</gene>
<reference evidence="4 5" key="1">
    <citation type="submission" date="2019-07" db="EMBL/GenBank/DDBJ databases">
        <title>Full genome sequence of Devosia sp. Gsoil 520.</title>
        <authorList>
            <person name="Im W.-T."/>
        </authorList>
    </citation>
    <scope>NUCLEOTIDE SEQUENCE [LARGE SCALE GENOMIC DNA]</scope>
    <source>
        <strain evidence="4 5">Gsoil 520</strain>
    </source>
</reference>
<dbReference type="Pfam" id="PF13692">
    <property type="entry name" value="Glyco_trans_1_4"/>
    <property type="match status" value="1"/>
</dbReference>
<accession>A0A5B8LTU4</accession>
<keyword evidence="1" id="KW-0328">Glycosyltransferase</keyword>
<evidence type="ECO:0000313" key="4">
    <source>
        <dbReference type="EMBL" id="QDZ10710.1"/>
    </source>
</evidence>